<evidence type="ECO:0000313" key="3">
    <source>
        <dbReference type="EMBL" id="CAG7730014.1"/>
    </source>
</evidence>
<dbReference type="EMBL" id="CAJVCH010187906">
    <property type="protein sequence ID" value="CAG7730014.1"/>
    <property type="molecule type" value="Genomic_DNA"/>
</dbReference>
<evidence type="ECO:0000256" key="1">
    <source>
        <dbReference type="PROSITE-ProRule" id="PRU00259"/>
    </source>
</evidence>
<dbReference type="OrthoDB" id="1683831at2759"/>
<dbReference type="Proteomes" id="UP000708208">
    <property type="component" value="Unassembled WGS sequence"/>
</dbReference>
<feature type="compositionally biased region" description="Low complexity" evidence="2">
    <location>
        <begin position="131"/>
        <end position="140"/>
    </location>
</feature>
<evidence type="ECO:0000313" key="4">
    <source>
        <dbReference type="Proteomes" id="UP000708208"/>
    </source>
</evidence>
<name>A0A8J2K5K6_9HEXA</name>
<proteinExistence type="predicted"/>
<feature type="repeat" description="ARM" evidence="1">
    <location>
        <begin position="469"/>
        <end position="511"/>
    </location>
</feature>
<feature type="compositionally biased region" description="Acidic residues" evidence="2">
    <location>
        <begin position="1"/>
        <end position="16"/>
    </location>
</feature>
<evidence type="ECO:0008006" key="5">
    <source>
        <dbReference type="Google" id="ProtNLM"/>
    </source>
</evidence>
<dbReference type="Pfam" id="PF00514">
    <property type="entry name" value="Arm"/>
    <property type="match status" value="1"/>
</dbReference>
<accession>A0A8J2K5K6</accession>
<organism evidence="3 4">
    <name type="scientific">Allacma fusca</name>
    <dbReference type="NCBI Taxonomy" id="39272"/>
    <lineage>
        <taxon>Eukaryota</taxon>
        <taxon>Metazoa</taxon>
        <taxon>Ecdysozoa</taxon>
        <taxon>Arthropoda</taxon>
        <taxon>Hexapoda</taxon>
        <taxon>Collembola</taxon>
        <taxon>Symphypleona</taxon>
        <taxon>Sminthuridae</taxon>
        <taxon>Allacma</taxon>
    </lineage>
</organism>
<gene>
    <name evidence="3" type="ORF">AFUS01_LOCUS18692</name>
</gene>
<feature type="region of interest" description="Disordered" evidence="2">
    <location>
        <begin position="1"/>
        <end position="155"/>
    </location>
</feature>
<keyword evidence="4" id="KW-1185">Reference proteome</keyword>
<feature type="compositionally biased region" description="Acidic residues" evidence="2">
    <location>
        <begin position="100"/>
        <end position="120"/>
    </location>
</feature>
<dbReference type="PROSITE" id="PS50176">
    <property type="entry name" value="ARM_REPEAT"/>
    <property type="match status" value="3"/>
</dbReference>
<feature type="repeat" description="ARM" evidence="1">
    <location>
        <begin position="595"/>
        <end position="637"/>
    </location>
</feature>
<reference evidence="3" key="1">
    <citation type="submission" date="2021-06" db="EMBL/GenBank/DDBJ databases">
        <authorList>
            <person name="Hodson N. C."/>
            <person name="Mongue J. A."/>
            <person name="Jaron S. K."/>
        </authorList>
    </citation>
    <scope>NUCLEOTIDE SEQUENCE</scope>
</reference>
<feature type="repeat" description="ARM" evidence="1">
    <location>
        <begin position="511"/>
        <end position="553"/>
    </location>
</feature>
<dbReference type="SMART" id="SM00185">
    <property type="entry name" value="ARM"/>
    <property type="match status" value="11"/>
</dbReference>
<dbReference type="PANTHER" id="PTHR46241:SF1">
    <property type="entry name" value="OUTER DYNEIN ARM-DOCKING COMPLEX SUBUNIT 2"/>
    <property type="match status" value="1"/>
</dbReference>
<dbReference type="AlphaFoldDB" id="A0A8J2K5K6"/>
<feature type="compositionally biased region" description="Acidic residues" evidence="2">
    <location>
        <begin position="46"/>
        <end position="60"/>
    </location>
</feature>
<evidence type="ECO:0000256" key="2">
    <source>
        <dbReference type="SAM" id="MobiDB-lite"/>
    </source>
</evidence>
<feature type="compositionally biased region" description="Acidic residues" evidence="2">
    <location>
        <begin position="70"/>
        <end position="79"/>
    </location>
</feature>
<protein>
    <recommendedName>
        <fullName evidence="5">Armadillo repeat-containing protein 4</fullName>
    </recommendedName>
</protein>
<sequence>MSDEEETLEETEEETAPTETDAIASDPGGRPDSQAEETDNQPLATSDEEATFEDDEEEESVNPKQKPGLEEEEGGDEEDSRVKWDVEDSEDTVLDKDMLLEGDEDDDLDVDSNEENETEDINAKGKKRILSSDAESSPASDPDEGAGFDRPMTPDFPPEYWQVQRLVKYIKAGNPTATIISMSSLRDFNLRDKYVQMAIRESAGLEVLLNILETEENRCKIAALLVLREITSNPEISRAIYNMKGLETLVNTLRDPAKELKLLSAEAIANISKIRKARRAMRKGDGISRLVDMLDFEGGDTHHQWHQAELDETDFEVPRCGALALWSIAKSTKNKDAIRRAGAIPLIAKLLQTKQVSVVIPVVGILHECASEASFRLAIRTEGLLQDFVHGLRSPNHQLVQFCASAIHMCAEDPESRQIVYELGAIDPLIAIIKDDVLKKNKPLLAATTGAIWKCSAAIAKGGKYLKEGLVELLVSLLDDEPETILTNVAGAIEQIVKAEISNAHLIKRAGAIPPLIGLLTINNPDLLVNATKAVGELARDTESRKEMDAQDGFRLVWSLLKHPSPKVQTSAAWAICPYVESTKDSGDMVRNFVGGLEALVNLLKSDNKEVQGAVSQAVSVIAQNQENLAIMSDHGVVQYLAKLASTTDNMLRRCVATAIAECCNWKNNSAEFGSRRAVSPICMYLTAEDPLVHTAASRALAALSSDPRNCITMHQCGVVPYLINMIGSLDVDLQNAAAQTMFNIRKLALATEKVRLR</sequence>
<comment type="caution">
    <text evidence="3">The sequence shown here is derived from an EMBL/GenBank/DDBJ whole genome shotgun (WGS) entry which is preliminary data.</text>
</comment>
<dbReference type="InterPro" id="IPR000225">
    <property type="entry name" value="Armadillo"/>
</dbReference>
<dbReference type="PANTHER" id="PTHR46241">
    <property type="entry name" value="ARMADILLO REPEAT-CONTAINING PROTEIN 4 ARMC4"/>
    <property type="match status" value="1"/>
</dbReference>